<gene>
    <name evidence="2" type="ORF">ABC969_04430</name>
</gene>
<protein>
    <recommendedName>
        <fullName evidence="4">Uma2 family endonuclease</fullName>
    </recommendedName>
</protein>
<proteinExistence type="predicted"/>
<evidence type="ECO:0008006" key="4">
    <source>
        <dbReference type="Google" id="ProtNLM"/>
    </source>
</evidence>
<name>A0ABU9XPB3_9SPHN</name>
<dbReference type="SUPFAM" id="SSF52980">
    <property type="entry name" value="Restriction endonuclease-like"/>
    <property type="match status" value="1"/>
</dbReference>
<sequence length="86" mass="9758">MAPQPDYPLLTAEEFLRFDFGDRKAELDNGVIRMLAGGTRRHAEVQGTIFGWLWQHLRGSQCRPYGPDMATRTRSVDPQTGRIALL</sequence>
<dbReference type="RefSeq" id="WP_345863844.1">
    <property type="nucleotide sequence ID" value="NZ_JBDIMF010000001.1"/>
</dbReference>
<feature type="region of interest" description="Disordered" evidence="1">
    <location>
        <begin position="66"/>
        <end position="86"/>
    </location>
</feature>
<dbReference type="InterPro" id="IPR012296">
    <property type="entry name" value="Nuclease_put_TT1808"/>
</dbReference>
<evidence type="ECO:0000256" key="1">
    <source>
        <dbReference type="SAM" id="MobiDB-lite"/>
    </source>
</evidence>
<evidence type="ECO:0000313" key="3">
    <source>
        <dbReference type="Proteomes" id="UP001404104"/>
    </source>
</evidence>
<comment type="caution">
    <text evidence="2">The sequence shown here is derived from an EMBL/GenBank/DDBJ whole genome shotgun (WGS) entry which is preliminary data.</text>
</comment>
<organism evidence="2 3">
    <name type="scientific">Sphingomonas qilianensis</name>
    <dbReference type="NCBI Taxonomy" id="1736690"/>
    <lineage>
        <taxon>Bacteria</taxon>
        <taxon>Pseudomonadati</taxon>
        <taxon>Pseudomonadota</taxon>
        <taxon>Alphaproteobacteria</taxon>
        <taxon>Sphingomonadales</taxon>
        <taxon>Sphingomonadaceae</taxon>
        <taxon>Sphingomonas</taxon>
    </lineage>
</organism>
<dbReference type="Gene3D" id="3.90.1570.10">
    <property type="entry name" value="tt1808, chain A"/>
    <property type="match status" value="1"/>
</dbReference>
<keyword evidence="3" id="KW-1185">Reference proteome</keyword>
<reference evidence="2 3" key="1">
    <citation type="submission" date="2024-05" db="EMBL/GenBank/DDBJ databases">
        <authorList>
            <person name="Liu Q."/>
            <person name="Xin Y.-H."/>
        </authorList>
    </citation>
    <scope>NUCLEOTIDE SEQUENCE [LARGE SCALE GENOMIC DNA]</scope>
    <source>
        <strain evidence="2 3">CGMCC 1.15349</strain>
    </source>
</reference>
<dbReference type="EMBL" id="JBDIMF010000001">
    <property type="protein sequence ID" value="MEN2785664.1"/>
    <property type="molecule type" value="Genomic_DNA"/>
</dbReference>
<evidence type="ECO:0000313" key="2">
    <source>
        <dbReference type="EMBL" id="MEN2785664.1"/>
    </source>
</evidence>
<dbReference type="InterPro" id="IPR011335">
    <property type="entry name" value="Restrct_endonuc-II-like"/>
</dbReference>
<accession>A0ABU9XPB3</accession>
<dbReference type="Proteomes" id="UP001404104">
    <property type="component" value="Unassembled WGS sequence"/>
</dbReference>